<evidence type="ECO:0000313" key="9">
    <source>
        <dbReference type="Proteomes" id="UP000198822"/>
    </source>
</evidence>
<dbReference type="Gene3D" id="1.10.940.10">
    <property type="entry name" value="NusB-like"/>
    <property type="match status" value="1"/>
</dbReference>
<dbReference type="InterPro" id="IPR011605">
    <property type="entry name" value="NusB_fam"/>
</dbReference>
<evidence type="ECO:0000256" key="3">
    <source>
        <dbReference type="ARBA" id="ARBA00022884"/>
    </source>
</evidence>
<proteinExistence type="inferred from homology"/>
<protein>
    <recommendedName>
        <fullName evidence="6">Transcription antitermination protein NusB</fullName>
    </recommendedName>
    <alternativeName>
        <fullName evidence="6">Antitermination factor NusB</fullName>
    </alternativeName>
</protein>
<evidence type="ECO:0000256" key="5">
    <source>
        <dbReference type="ARBA" id="ARBA00023163"/>
    </source>
</evidence>
<name>A0A1G7ZQF1_9MICO</name>
<dbReference type="HAMAP" id="MF_00073">
    <property type="entry name" value="NusB"/>
    <property type="match status" value="1"/>
</dbReference>
<dbReference type="RefSeq" id="WP_092501475.1">
    <property type="nucleotide sequence ID" value="NZ_LT629695.1"/>
</dbReference>
<evidence type="ECO:0000256" key="6">
    <source>
        <dbReference type="HAMAP-Rule" id="MF_00073"/>
    </source>
</evidence>
<organism evidence="8 9">
    <name type="scientific">Agrococcus jejuensis</name>
    <dbReference type="NCBI Taxonomy" id="399736"/>
    <lineage>
        <taxon>Bacteria</taxon>
        <taxon>Bacillati</taxon>
        <taxon>Actinomycetota</taxon>
        <taxon>Actinomycetes</taxon>
        <taxon>Micrococcales</taxon>
        <taxon>Microbacteriaceae</taxon>
        <taxon>Agrococcus</taxon>
    </lineage>
</organism>
<keyword evidence="3 6" id="KW-0694">RNA-binding</keyword>
<keyword evidence="4 6" id="KW-0805">Transcription regulation</keyword>
<evidence type="ECO:0000256" key="1">
    <source>
        <dbReference type="ARBA" id="ARBA00005952"/>
    </source>
</evidence>
<dbReference type="STRING" id="399736.SAMN04489720_0069"/>
<dbReference type="AlphaFoldDB" id="A0A1G7ZQF1"/>
<keyword evidence="2 6" id="KW-0889">Transcription antitermination</keyword>
<evidence type="ECO:0000256" key="2">
    <source>
        <dbReference type="ARBA" id="ARBA00022814"/>
    </source>
</evidence>
<dbReference type="GO" id="GO:0031564">
    <property type="term" value="P:transcription antitermination"/>
    <property type="evidence" value="ECO:0007669"/>
    <property type="project" value="UniProtKB-KW"/>
</dbReference>
<comment type="function">
    <text evidence="6">Involved in transcription antitermination. Required for transcription of ribosomal RNA (rRNA) genes. Binds specifically to the boxA antiterminator sequence of the ribosomal RNA (rrn) operons.</text>
</comment>
<evidence type="ECO:0000259" key="7">
    <source>
        <dbReference type="Pfam" id="PF01029"/>
    </source>
</evidence>
<dbReference type="PANTHER" id="PTHR11078:SF3">
    <property type="entry name" value="ANTITERMINATION NUSB DOMAIN-CONTAINING PROTEIN"/>
    <property type="match status" value="1"/>
</dbReference>
<gene>
    <name evidence="6" type="primary">nusB</name>
    <name evidence="8" type="ORF">SAMN04489720_0069</name>
</gene>
<dbReference type="SUPFAM" id="SSF48013">
    <property type="entry name" value="NusB-like"/>
    <property type="match status" value="1"/>
</dbReference>
<dbReference type="GO" id="GO:0003723">
    <property type="term" value="F:RNA binding"/>
    <property type="evidence" value="ECO:0007669"/>
    <property type="project" value="UniProtKB-UniRule"/>
</dbReference>
<dbReference type="InterPro" id="IPR006027">
    <property type="entry name" value="NusB_RsmB_TIM44"/>
</dbReference>
<dbReference type="OrthoDB" id="3528057at2"/>
<comment type="similarity">
    <text evidence="1 6">Belongs to the NusB family.</text>
</comment>
<dbReference type="GO" id="GO:0006353">
    <property type="term" value="P:DNA-templated transcription termination"/>
    <property type="evidence" value="ECO:0007669"/>
    <property type="project" value="UniProtKB-UniRule"/>
</dbReference>
<keyword evidence="5 6" id="KW-0804">Transcription</keyword>
<evidence type="ECO:0000313" key="8">
    <source>
        <dbReference type="EMBL" id="SDH10992.1"/>
    </source>
</evidence>
<dbReference type="NCBIfam" id="TIGR01951">
    <property type="entry name" value="nusB"/>
    <property type="match status" value="1"/>
</dbReference>
<dbReference type="PANTHER" id="PTHR11078">
    <property type="entry name" value="N UTILIZATION SUBSTANCE PROTEIN B-RELATED"/>
    <property type="match status" value="1"/>
</dbReference>
<accession>A0A1G7ZQF1</accession>
<dbReference type="InterPro" id="IPR035926">
    <property type="entry name" value="NusB-like_sf"/>
</dbReference>
<keyword evidence="9" id="KW-1185">Reference proteome</keyword>
<dbReference type="Proteomes" id="UP000198822">
    <property type="component" value="Chromosome I"/>
</dbReference>
<sequence>MAQQVYPSRRKARKHAVEVGYSAIVRDGDALELLRVTALDQGWAKHPWFAYCEELVTGVAHHADELDELVEQSSEHWSLERMARIDLAILRVGAWELAHNPAVPQEVAISEAVHLAGELSTDRSGPFVNGVLAKVASQVG</sequence>
<dbReference type="GO" id="GO:0005829">
    <property type="term" value="C:cytosol"/>
    <property type="evidence" value="ECO:0007669"/>
    <property type="project" value="TreeGrafter"/>
</dbReference>
<reference evidence="9" key="1">
    <citation type="submission" date="2016-10" db="EMBL/GenBank/DDBJ databases">
        <authorList>
            <person name="Varghese N."/>
            <person name="Submissions S."/>
        </authorList>
    </citation>
    <scope>NUCLEOTIDE SEQUENCE [LARGE SCALE GENOMIC DNA]</scope>
    <source>
        <strain evidence="9">DSM 22002</strain>
    </source>
</reference>
<dbReference type="Pfam" id="PF01029">
    <property type="entry name" value="NusB"/>
    <property type="match status" value="1"/>
</dbReference>
<dbReference type="EMBL" id="LT629695">
    <property type="protein sequence ID" value="SDH10992.1"/>
    <property type="molecule type" value="Genomic_DNA"/>
</dbReference>
<feature type="domain" description="NusB/RsmB/TIM44" evidence="7">
    <location>
        <begin position="11"/>
        <end position="136"/>
    </location>
</feature>
<evidence type="ECO:0000256" key="4">
    <source>
        <dbReference type="ARBA" id="ARBA00023015"/>
    </source>
</evidence>